<dbReference type="Proteomes" id="UP001501237">
    <property type="component" value="Unassembled WGS sequence"/>
</dbReference>
<proteinExistence type="predicted"/>
<dbReference type="InterPro" id="IPR048037">
    <property type="entry name" value="DmmA-like_C"/>
</dbReference>
<keyword evidence="3" id="KW-1185">Reference proteome</keyword>
<organism evidence="2 3">
    <name type="scientific">Actinocorallia longicatena</name>
    <dbReference type="NCBI Taxonomy" id="111803"/>
    <lineage>
        <taxon>Bacteria</taxon>
        <taxon>Bacillati</taxon>
        <taxon>Actinomycetota</taxon>
        <taxon>Actinomycetes</taxon>
        <taxon>Streptosporangiales</taxon>
        <taxon>Thermomonosporaceae</taxon>
        <taxon>Actinocorallia</taxon>
    </lineage>
</organism>
<evidence type="ECO:0000313" key="3">
    <source>
        <dbReference type="Proteomes" id="UP001501237"/>
    </source>
</evidence>
<evidence type="ECO:0000313" key="2">
    <source>
        <dbReference type="EMBL" id="GAA3193505.1"/>
    </source>
</evidence>
<reference evidence="3" key="1">
    <citation type="journal article" date="2019" name="Int. J. Syst. Evol. Microbiol.">
        <title>The Global Catalogue of Microorganisms (GCM) 10K type strain sequencing project: providing services to taxonomists for standard genome sequencing and annotation.</title>
        <authorList>
            <consortium name="The Broad Institute Genomics Platform"/>
            <consortium name="The Broad Institute Genome Sequencing Center for Infectious Disease"/>
            <person name="Wu L."/>
            <person name="Ma J."/>
        </authorList>
    </citation>
    <scope>NUCLEOTIDE SEQUENCE [LARGE SCALE GENOMIC DNA]</scope>
    <source>
        <strain evidence="3">JCM 9377</strain>
    </source>
</reference>
<feature type="domain" description="Dimethylamine monooxygenase subunit DmmA-like C-terminal" evidence="1">
    <location>
        <begin position="117"/>
        <end position="161"/>
    </location>
</feature>
<sequence>MAIDRTSVPRWGPEPPGVDAAGRSFAIVSLGEAALPVAAAWAAEIAPGLPLRHVHAEVLDEALLARFGRELGRAVVGWRLMLAGPEDEVQVLRARAAEAGALPCEVRAHATATGALRVYCAHCRTTGRAAVEIGGVLPCTGCGADLVVHAHHSRRLAAYLGTRAHVETP</sequence>
<dbReference type="RefSeq" id="WP_344821281.1">
    <property type="nucleotide sequence ID" value="NZ_BAAAUV010000001.1"/>
</dbReference>
<dbReference type="GO" id="GO:0004497">
    <property type="term" value="F:monooxygenase activity"/>
    <property type="evidence" value="ECO:0007669"/>
    <property type="project" value="UniProtKB-KW"/>
</dbReference>
<name>A0ABP6PWD0_9ACTN</name>
<comment type="caution">
    <text evidence="2">The sequence shown here is derived from an EMBL/GenBank/DDBJ whole genome shotgun (WGS) entry which is preliminary data.</text>
</comment>
<dbReference type="NCBIfam" id="NF041259">
    <property type="entry name" value="mono_DmmA_fam"/>
    <property type="match status" value="1"/>
</dbReference>
<keyword evidence="2" id="KW-0503">Monooxygenase</keyword>
<protein>
    <submittedName>
        <fullName evidence="2">Dimethylamine monooxygenase subunit DmmA family protein</fullName>
    </submittedName>
</protein>
<evidence type="ECO:0000259" key="1">
    <source>
        <dbReference type="Pfam" id="PF22289"/>
    </source>
</evidence>
<keyword evidence="2" id="KW-0560">Oxidoreductase</keyword>
<dbReference type="EMBL" id="BAAAUV010000001">
    <property type="protein sequence ID" value="GAA3193505.1"/>
    <property type="molecule type" value="Genomic_DNA"/>
</dbReference>
<gene>
    <name evidence="2" type="ORF">GCM10010468_02830</name>
</gene>
<accession>A0ABP6PWD0</accession>
<dbReference type="Pfam" id="PF22289">
    <property type="entry name" value="DmmA-like_C"/>
    <property type="match status" value="1"/>
</dbReference>